<dbReference type="OrthoDB" id="9801717at2"/>
<evidence type="ECO:0000256" key="2">
    <source>
        <dbReference type="ARBA" id="ARBA00022908"/>
    </source>
</evidence>
<dbReference type="STRING" id="742823.HMPREF9465_01205"/>
<dbReference type="Gene3D" id="1.10.443.10">
    <property type="entry name" value="Intergrase catalytic core"/>
    <property type="match status" value="1"/>
</dbReference>
<dbReference type="eggNOG" id="COG4974">
    <property type="taxonomic scope" value="Bacteria"/>
</dbReference>
<comment type="similarity">
    <text evidence="1">Belongs to the 'phage' integrase family.</text>
</comment>
<dbReference type="InterPro" id="IPR011010">
    <property type="entry name" value="DNA_brk_join_enz"/>
</dbReference>
<dbReference type="CDD" id="cd00397">
    <property type="entry name" value="DNA_BRE_C"/>
    <property type="match status" value="1"/>
</dbReference>
<protein>
    <recommendedName>
        <fullName evidence="5">Tyr recombinase domain-containing protein</fullName>
    </recommendedName>
</protein>
<keyword evidence="7" id="KW-1185">Reference proteome</keyword>
<sequence>MKKGDNIRPYWAITAGTIHQLLRARADESPVSSFTPHDLRRTFATRLLESGADINTVRQAMGHSSVVTTRRYDKRDEHLVEEATRKVAL</sequence>
<keyword evidence="3" id="KW-0238">DNA-binding</keyword>
<dbReference type="InterPro" id="IPR002104">
    <property type="entry name" value="Integrase_catalytic"/>
</dbReference>
<evidence type="ECO:0000259" key="5">
    <source>
        <dbReference type="PROSITE" id="PS51898"/>
    </source>
</evidence>
<dbReference type="PATRIC" id="fig|742823.3.peg.1199"/>
<reference evidence="6 7" key="1">
    <citation type="submission" date="2012-05" db="EMBL/GenBank/DDBJ databases">
        <title>The Genome Sequence of Sutterella wadsworthensis 2_1_59BFAA.</title>
        <authorList>
            <consortium name="The Broad Institute Genome Sequencing Platform"/>
            <person name="Earl A."/>
            <person name="Ward D."/>
            <person name="Feldgarden M."/>
            <person name="Gevers D."/>
            <person name="Daigneault M."/>
            <person name="Strauss J."/>
            <person name="Allen-Vercoe E."/>
            <person name="Walker B."/>
            <person name="Young S.K."/>
            <person name="Zeng Q."/>
            <person name="Gargeya S."/>
            <person name="Fitzgerald M."/>
            <person name="Haas B."/>
            <person name="Abouelleil A."/>
            <person name="Alvarado L."/>
            <person name="Arachchi H.M."/>
            <person name="Berlin A.M."/>
            <person name="Chapman S.B."/>
            <person name="Goldberg J."/>
            <person name="Griggs A."/>
            <person name="Gujja S."/>
            <person name="Hansen M."/>
            <person name="Howarth C."/>
            <person name="Imamovic A."/>
            <person name="Larimer J."/>
            <person name="McCowen C."/>
            <person name="Montmayeur A."/>
            <person name="Murphy C."/>
            <person name="Neiman D."/>
            <person name="Pearson M."/>
            <person name="Priest M."/>
            <person name="Roberts A."/>
            <person name="Saif S."/>
            <person name="Shea T."/>
            <person name="Sisk P."/>
            <person name="Sykes S."/>
            <person name="Wortman J."/>
            <person name="Nusbaum C."/>
            <person name="Birren B."/>
        </authorList>
    </citation>
    <scope>NUCLEOTIDE SEQUENCE [LARGE SCALE GENOMIC DNA]</scope>
    <source>
        <strain evidence="6 7">2_1_59BFAA</strain>
    </source>
</reference>
<keyword evidence="4" id="KW-0233">DNA recombination</keyword>
<dbReference type="RefSeq" id="WP_005435108.1">
    <property type="nucleotide sequence ID" value="NZ_JH815516.1"/>
</dbReference>
<evidence type="ECO:0000256" key="4">
    <source>
        <dbReference type="ARBA" id="ARBA00023172"/>
    </source>
</evidence>
<accession>K1JHI2</accession>
<dbReference type="GO" id="GO:0015074">
    <property type="term" value="P:DNA integration"/>
    <property type="evidence" value="ECO:0007669"/>
    <property type="project" value="UniProtKB-KW"/>
</dbReference>
<dbReference type="InterPro" id="IPR050090">
    <property type="entry name" value="Tyrosine_recombinase_XerCD"/>
</dbReference>
<evidence type="ECO:0000256" key="3">
    <source>
        <dbReference type="ARBA" id="ARBA00023125"/>
    </source>
</evidence>
<keyword evidence="2" id="KW-0229">DNA integration</keyword>
<dbReference type="AlphaFoldDB" id="K1JHI2"/>
<evidence type="ECO:0000313" key="7">
    <source>
        <dbReference type="Proteomes" id="UP000005835"/>
    </source>
</evidence>
<gene>
    <name evidence="6" type="ORF">HMPREF9465_01205</name>
</gene>
<dbReference type="GO" id="GO:0003677">
    <property type="term" value="F:DNA binding"/>
    <property type="evidence" value="ECO:0007669"/>
    <property type="project" value="UniProtKB-KW"/>
</dbReference>
<dbReference type="Pfam" id="PF00589">
    <property type="entry name" value="Phage_integrase"/>
    <property type="match status" value="1"/>
</dbReference>
<dbReference type="PROSITE" id="PS51898">
    <property type="entry name" value="TYR_RECOMBINASE"/>
    <property type="match status" value="1"/>
</dbReference>
<evidence type="ECO:0000313" key="6">
    <source>
        <dbReference type="EMBL" id="EKB31100.1"/>
    </source>
</evidence>
<evidence type="ECO:0000256" key="1">
    <source>
        <dbReference type="ARBA" id="ARBA00008857"/>
    </source>
</evidence>
<dbReference type="EMBL" id="ADMG01000031">
    <property type="protein sequence ID" value="EKB31100.1"/>
    <property type="molecule type" value="Genomic_DNA"/>
</dbReference>
<comment type="caution">
    <text evidence="6">The sequence shown here is derived from an EMBL/GenBank/DDBJ whole genome shotgun (WGS) entry which is preliminary data.</text>
</comment>
<organism evidence="6 7">
    <name type="scientific">Sutterella wadsworthensis 2_1_59BFAA</name>
    <dbReference type="NCBI Taxonomy" id="742823"/>
    <lineage>
        <taxon>Bacteria</taxon>
        <taxon>Pseudomonadati</taxon>
        <taxon>Pseudomonadota</taxon>
        <taxon>Betaproteobacteria</taxon>
        <taxon>Burkholderiales</taxon>
        <taxon>Sutterellaceae</taxon>
        <taxon>Sutterella</taxon>
    </lineage>
</organism>
<dbReference type="HOGENOM" id="CLU_027562_39_3_4"/>
<dbReference type="GO" id="GO:0006310">
    <property type="term" value="P:DNA recombination"/>
    <property type="evidence" value="ECO:0007669"/>
    <property type="project" value="UniProtKB-KW"/>
</dbReference>
<dbReference type="PANTHER" id="PTHR30349">
    <property type="entry name" value="PHAGE INTEGRASE-RELATED"/>
    <property type="match status" value="1"/>
</dbReference>
<dbReference type="SUPFAM" id="SSF56349">
    <property type="entry name" value="DNA breaking-rejoining enzymes"/>
    <property type="match status" value="1"/>
</dbReference>
<dbReference type="PANTHER" id="PTHR30349:SF41">
    <property type="entry name" value="INTEGRASE_RECOMBINASE PROTEIN MJ0367-RELATED"/>
    <property type="match status" value="1"/>
</dbReference>
<feature type="domain" description="Tyr recombinase" evidence="5">
    <location>
        <begin position="1"/>
        <end position="89"/>
    </location>
</feature>
<dbReference type="Proteomes" id="UP000005835">
    <property type="component" value="Unassembled WGS sequence"/>
</dbReference>
<proteinExistence type="inferred from homology"/>
<name>K1JHI2_9BURK</name>
<dbReference type="InterPro" id="IPR013762">
    <property type="entry name" value="Integrase-like_cat_sf"/>
</dbReference>